<reference evidence="2" key="1">
    <citation type="submission" date="2020-06" db="EMBL/GenBank/DDBJ databases">
        <title>Legume-microbial interactions unlock mineral nutrients during tropical forest succession.</title>
        <authorList>
            <person name="Epihov D.Z."/>
        </authorList>
    </citation>
    <scope>NUCLEOTIDE SEQUENCE [LARGE SCALE GENOMIC DNA]</scope>
    <source>
        <strain evidence="2">Pan2503</strain>
    </source>
</reference>
<comment type="caution">
    <text evidence="2">The sequence shown here is derived from an EMBL/GenBank/DDBJ whole genome shotgun (WGS) entry which is preliminary data.</text>
</comment>
<dbReference type="EMBL" id="JACDQQ010001372">
    <property type="protein sequence ID" value="MBA0086145.1"/>
    <property type="molecule type" value="Genomic_DNA"/>
</dbReference>
<feature type="region of interest" description="Disordered" evidence="1">
    <location>
        <begin position="88"/>
        <end position="108"/>
    </location>
</feature>
<name>A0A7V8SXC2_9BACT</name>
<protein>
    <submittedName>
        <fullName evidence="2">Uncharacterized protein</fullName>
    </submittedName>
</protein>
<keyword evidence="3" id="KW-1185">Reference proteome</keyword>
<evidence type="ECO:0000313" key="2">
    <source>
        <dbReference type="EMBL" id="MBA0086145.1"/>
    </source>
</evidence>
<evidence type="ECO:0000256" key="1">
    <source>
        <dbReference type="SAM" id="MobiDB-lite"/>
    </source>
</evidence>
<organism evidence="2 3">
    <name type="scientific">Candidatus Acidiferrum panamense</name>
    <dbReference type="NCBI Taxonomy" id="2741543"/>
    <lineage>
        <taxon>Bacteria</taxon>
        <taxon>Pseudomonadati</taxon>
        <taxon>Acidobacteriota</taxon>
        <taxon>Terriglobia</taxon>
        <taxon>Candidatus Acidiferrales</taxon>
        <taxon>Candidatus Acidiferrum</taxon>
    </lineage>
</organism>
<sequence>MSEEQDALLELAVFGREVDHFLSTPVGLYLNQKITEEVNRAMNALRTVDPASAGAVAAAQARALVYSDIANWLRQAIAAGLQAETVLQEPDDGEQSPIASVEGDRFGT</sequence>
<accession>A0A7V8SXC2</accession>
<gene>
    <name evidence="2" type="ORF">HRJ53_14250</name>
</gene>
<dbReference type="AlphaFoldDB" id="A0A7V8SXC2"/>
<dbReference type="Proteomes" id="UP000567293">
    <property type="component" value="Unassembled WGS sequence"/>
</dbReference>
<evidence type="ECO:0000313" key="3">
    <source>
        <dbReference type="Proteomes" id="UP000567293"/>
    </source>
</evidence>
<proteinExistence type="predicted"/>